<keyword evidence="4" id="KW-0804">Transcription</keyword>
<dbReference type="AlphaFoldDB" id="A0A7X2LYI8"/>
<dbReference type="InterPro" id="IPR013249">
    <property type="entry name" value="RNA_pol_sigma70_r4_t2"/>
</dbReference>
<dbReference type="Pfam" id="PF04542">
    <property type="entry name" value="Sigma70_r2"/>
    <property type="match status" value="1"/>
</dbReference>
<dbReference type="Gene3D" id="1.10.10.10">
    <property type="entry name" value="Winged helix-like DNA-binding domain superfamily/Winged helix DNA-binding domain"/>
    <property type="match status" value="1"/>
</dbReference>
<keyword evidence="8" id="KW-1185">Reference proteome</keyword>
<evidence type="ECO:0000313" key="7">
    <source>
        <dbReference type="EMBL" id="MRX71888.1"/>
    </source>
</evidence>
<dbReference type="GO" id="GO:0016987">
    <property type="term" value="F:sigma factor activity"/>
    <property type="evidence" value="ECO:0007669"/>
    <property type="project" value="UniProtKB-KW"/>
</dbReference>
<evidence type="ECO:0000259" key="6">
    <source>
        <dbReference type="Pfam" id="PF08281"/>
    </source>
</evidence>
<name>A0A7X2LYI8_9BACI</name>
<dbReference type="GO" id="GO:0003677">
    <property type="term" value="F:DNA binding"/>
    <property type="evidence" value="ECO:0007669"/>
    <property type="project" value="InterPro"/>
</dbReference>
<dbReference type="Pfam" id="PF08281">
    <property type="entry name" value="Sigma70_r4_2"/>
    <property type="match status" value="1"/>
</dbReference>
<dbReference type="CDD" id="cd06171">
    <property type="entry name" value="Sigma70_r4"/>
    <property type="match status" value="1"/>
</dbReference>
<dbReference type="NCBIfam" id="TIGR02937">
    <property type="entry name" value="sigma70-ECF"/>
    <property type="match status" value="1"/>
</dbReference>
<dbReference type="OrthoDB" id="9784272at2"/>
<keyword evidence="3" id="KW-0731">Sigma factor</keyword>
<evidence type="ECO:0000256" key="1">
    <source>
        <dbReference type="ARBA" id="ARBA00010641"/>
    </source>
</evidence>
<dbReference type="SUPFAM" id="SSF88946">
    <property type="entry name" value="Sigma2 domain of RNA polymerase sigma factors"/>
    <property type="match status" value="1"/>
</dbReference>
<dbReference type="GO" id="GO:0006352">
    <property type="term" value="P:DNA-templated transcription initiation"/>
    <property type="evidence" value="ECO:0007669"/>
    <property type="project" value="InterPro"/>
</dbReference>
<dbReference type="SUPFAM" id="SSF88659">
    <property type="entry name" value="Sigma3 and sigma4 domains of RNA polymerase sigma factors"/>
    <property type="match status" value="1"/>
</dbReference>
<sequence length="186" mass="21863">MVDIDDAALYKRSLQKDKIAFEALYDRYEKLLYSFAYKMTRDESLAEEVVQDIFLKLWNEAEKYDESKGKFSSWLLTMARFKAIDLIRKNKRHEHFELLEKDDARQPAASAAEEVEWQEERSSILAAVKQLKKDQQKIIDLFYFKGLSQQNISNQCEIPLGTVKGRIRLALKHLRDHMSAEGRDLQ</sequence>
<comment type="similarity">
    <text evidence="1">Belongs to the sigma-70 factor family. ECF subfamily.</text>
</comment>
<dbReference type="InterPro" id="IPR036388">
    <property type="entry name" value="WH-like_DNA-bd_sf"/>
</dbReference>
<dbReference type="InterPro" id="IPR013325">
    <property type="entry name" value="RNA_pol_sigma_r2"/>
</dbReference>
<keyword evidence="2" id="KW-0805">Transcription regulation</keyword>
<dbReference type="InterPro" id="IPR007627">
    <property type="entry name" value="RNA_pol_sigma70_r2"/>
</dbReference>
<accession>A0A7X2LYI8</accession>
<dbReference type="Gene3D" id="1.10.1740.10">
    <property type="match status" value="1"/>
</dbReference>
<feature type="domain" description="RNA polymerase sigma-70 region 2" evidence="5">
    <location>
        <begin position="24"/>
        <end position="92"/>
    </location>
</feature>
<evidence type="ECO:0000259" key="5">
    <source>
        <dbReference type="Pfam" id="PF04542"/>
    </source>
</evidence>
<proteinExistence type="inferred from homology"/>
<dbReference type="PANTHER" id="PTHR43133">
    <property type="entry name" value="RNA POLYMERASE ECF-TYPE SIGMA FACTO"/>
    <property type="match status" value="1"/>
</dbReference>
<dbReference type="RefSeq" id="WP_154307017.1">
    <property type="nucleotide sequence ID" value="NZ_WKKI01000008.1"/>
</dbReference>
<dbReference type="PANTHER" id="PTHR43133:SF62">
    <property type="entry name" value="RNA POLYMERASE SIGMA FACTOR SIGZ"/>
    <property type="match status" value="1"/>
</dbReference>
<dbReference type="InterPro" id="IPR039425">
    <property type="entry name" value="RNA_pol_sigma-70-like"/>
</dbReference>
<evidence type="ECO:0000256" key="4">
    <source>
        <dbReference type="ARBA" id="ARBA00023163"/>
    </source>
</evidence>
<evidence type="ECO:0000256" key="3">
    <source>
        <dbReference type="ARBA" id="ARBA00023082"/>
    </source>
</evidence>
<gene>
    <name evidence="7" type="ORF">GJU40_06840</name>
</gene>
<comment type="caution">
    <text evidence="7">The sequence shown here is derived from an EMBL/GenBank/DDBJ whole genome shotgun (WGS) entry which is preliminary data.</text>
</comment>
<dbReference type="Proteomes" id="UP000448867">
    <property type="component" value="Unassembled WGS sequence"/>
</dbReference>
<dbReference type="EMBL" id="WKKI01000008">
    <property type="protein sequence ID" value="MRX71888.1"/>
    <property type="molecule type" value="Genomic_DNA"/>
</dbReference>
<evidence type="ECO:0000313" key="8">
    <source>
        <dbReference type="Proteomes" id="UP000448867"/>
    </source>
</evidence>
<dbReference type="InterPro" id="IPR014284">
    <property type="entry name" value="RNA_pol_sigma-70_dom"/>
</dbReference>
<reference evidence="7 8" key="1">
    <citation type="submission" date="2019-11" db="EMBL/GenBank/DDBJ databases">
        <title>Bacillus lacus genome.</title>
        <authorList>
            <person name="Allen C.J."/>
            <person name="Newman J.D."/>
        </authorList>
    </citation>
    <scope>NUCLEOTIDE SEQUENCE [LARGE SCALE GENOMIC DNA]</scope>
    <source>
        <strain evidence="7 8">KCTC 33946</strain>
    </source>
</reference>
<protein>
    <submittedName>
        <fullName evidence="7">Sigma-70 family RNA polymerase sigma factor</fullName>
    </submittedName>
</protein>
<evidence type="ECO:0000256" key="2">
    <source>
        <dbReference type="ARBA" id="ARBA00023015"/>
    </source>
</evidence>
<dbReference type="InterPro" id="IPR013324">
    <property type="entry name" value="RNA_pol_sigma_r3/r4-like"/>
</dbReference>
<feature type="domain" description="RNA polymerase sigma factor 70 region 4 type 2" evidence="6">
    <location>
        <begin position="123"/>
        <end position="174"/>
    </location>
</feature>
<organism evidence="7 8">
    <name type="scientific">Metabacillus lacus</name>
    <dbReference type="NCBI Taxonomy" id="1983721"/>
    <lineage>
        <taxon>Bacteria</taxon>
        <taxon>Bacillati</taxon>
        <taxon>Bacillota</taxon>
        <taxon>Bacilli</taxon>
        <taxon>Bacillales</taxon>
        <taxon>Bacillaceae</taxon>
        <taxon>Metabacillus</taxon>
    </lineage>
</organism>